<dbReference type="AlphaFoldDB" id="A0A5J5ICS4"/>
<feature type="domain" description="Mannosylglycerate hydrolase MGH1-like glycoside hydrolase" evidence="5">
    <location>
        <begin position="279"/>
        <end position="609"/>
    </location>
</feature>
<evidence type="ECO:0000256" key="4">
    <source>
        <dbReference type="SAM" id="SignalP"/>
    </source>
</evidence>
<keyword evidence="7" id="KW-1185">Reference proteome</keyword>
<dbReference type="EMBL" id="VYQF01000009">
    <property type="protein sequence ID" value="KAA9036110.1"/>
    <property type="molecule type" value="Genomic_DNA"/>
</dbReference>
<accession>A0A5J5ICS4</accession>
<protein>
    <recommendedName>
        <fullName evidence="5">Mannosylglycerate hydrolase MGH1-like glycoside hydrolase domain-containing protein</fullName>
    </recommendedName>
</protein>
<dbReference type="Pfam" id="PF22422">
    <property type="entry name" value="MGH1-like_GH"/>
    <property type="match status" value="1"/>
</dbReference>
<evidence type="ECO:0000256" key="3">
    <source>
        <dbReference type="ARBA" id="ARBA00023295"/>
    </source>
</evidence>
<evidence type="ECO:0000313" key="6">
    <source>
        <dbReference type="EMBL" id="KAA9036110.1"/>
    </source>
</evidence>
<keyword evidence="4" id="KW-0732">Signal</keyword>
<evidence type="ECO:0000313" key="7">
    <source>
        <dbReference type="Proteomes" id="UP000326903"/>
    </source>
</evidence>
<dbReference type="Proteomes" id="UP000326903">
    <property type="component" value="Unassembled WGS sequence"/>
</dbReference>
<dbReference type="PANTHER" id="PTHR10412:SF11">
    <property type="entry name" value="MANNOSYL-OLIGOSACCHARIDE GLUCOSIDASE"/>
    <property type="match status" value="1"/>
</dbReference>
<dbReference type="InterPro" id="IPR008928">
    <property type="entry name" value="6-hairpin_glycosidase_sf"/>
</dbReference>
<dbReference type="GO" id="GO:0004573">
    <property type="term" value="F:Glc3Man9GlcNAc2 oligosaccharide glucosidase activity"/>
    <property type="evidence" value="ECO:0007669"/>
    <property type="project" value="InterPro"/>
</dbReference>
<organism evidence="6 7">
    <name type="scientific">Ginsengibacter hankyongi</name>
    <dbReference type="NCBI Taxonomy" id="2607284"/>
    <lineage>
        <taxon>Bacteria</taxon>
        <taxon>Pseudomonadati</taxon>
        <taxon>Bacteroidota</taxon>
        <taxon>Chitinophagia</taxon>
        <taxon>Chitinophagales</taxon>
        <taxon>Chitinophagaceae</taxon>
        <taxon>Ginsengibacter</taxon>
    </lineage>
</organism>
<sequence>MNRNKMKIKFLIAAVLSSFIFNTYLQAQQISDQERNVIQMRQLNAHLCKGWNTWNTNSVLSHVLLPEGFAINVQLVNHQKGDTLKEALIGREDYGTKEHVVPGPHCYDGSYTDLTVEWQHINVRVQSAAEKNDLFLLITPVNFSNMDSLIIDPQMLWGRKGKIKMSDGIIIANTPSGEIRIKVAGGNYSTSDTRIIFSLDHDIALSTDKSKSAADIESIMKVSEKKFTAEKSKYKEASEEYNAMQTVLAWNTVYDPANNRLLTPVSRNWCVGWQGWVLFEWDNYFAAYMLSLDNKDLAYSNAIAITKEITKRGFVPNFGSSKNKSEDRSEPPVGSLIVNEIYKKYHEKWFLKEVFDELLSWNRWWANNRDINGYLCWGSDPYVYGKISPFLIKGIGTKKGAQWESGLDNSPMWDDAVFDSTRHRLMQADVGLMSLYITDCQSLSEIANALGKTAIVKELTQRADKYSKKLRTLWDDQFGLYLNKNLITGKFSYRLSPTLFYPLLVKVPTHKQAERMIKEHFYNPQEFWGQFIMPSITRNDPAFKDNKYWRGRIWAPMDFLVYLGMRNYQLPNARKDMVEKSKNLLLKSWLGEHHIYENYNATSGEGNDSGMSDPFYHWGALLGFIDIMDKGYVPAPELPLEAKN</sequence>
<dbReference type="PANTHER" id="PTHR10412">
    <property type="entry name" value="MANNOSYL-OLIGOSACCHARIDE GLUCOSIDASE"/>
    <property type="match status" value="1"/>
</dbReference>
<evidence type="ECO:0000259" key="5">
    <source>
        <dbReference type="Pfam" id="PF22422"/>
    </source>
</evidence>
<dbReference type="InterPro" id="IPR012341">
    <property type="entry name" value="6hp_glycosidase-like_sf"/>
</dbReference>
<feature type="chain" id="PRO_5023877129" description="Mannosylglycerate hydrolase MGH1-like glycoside hydrolase domain-containing protein" evidence="4">
    <location>
        <begin position="28"/>
        <end position="644"/>
    </location>
</feature>
<proteinExistence type="inferred from homology"/>
<dbReference type="GO" id="GO:0006487">
    <property type="term" value="P:protein N-linked glycosylation"/>
    <property type="evidence" value="ECO:0007669"/>
    <property type="project" value="TreeGrafter"/>
</dbReference>
<dbReference type="InterPro" id="IPR054491">
    <property type="entry name" value="MGH1-like_GH"/>
</dbReference>
<dbReference type="InterPro" id="IPR004888">
    <property type="entry name" value="Glycoside_hydrolase_63"/>
</dbReference>
<feature type="signal peptide" evidence="4">
    <location>
        <begin position="1"/>
        <end position="27"/>
    </location>
</feature>
<dbReference type="SUPFAM" id="SSF48208">
    <property type="entry name" value="Six-hairpin glycosidases"/>
    <property type="match status" value="1"/>
</dbReference>
<name>A0A5J5ICS4_9BACT</name>
<dbReference type="GO" id="GO:0009311">
    <property type="term" value="P:oligosaccharide metabolic process"/>
    <property type="evidence" value="ECO:0007669"/>
    <property type="project" value="InterPro"/>
</dbReference>
<dbReference type="Gene3D" id="1.50.10.10">
    <property type="match status" value="1"/>
</dbReference>
<comment type="caution">
    <text evidence="6">The sequence shown here is derived from an EMBL/GenBank/DDBJ whole genome shotgun (WGS) entry which is preliminary data.</text>
</comment>
<evidence type="ECO:0000256" key="1">
    <source>
        <dbReference type="ARBA" id="ARBA00010833"/>
    </source>
</evidence>
<gene>
    <name evidence="6" type="ORF">FW778_19680</name>
</gene>
<comment type="similarity">
    <text evidence="1">Belongs to the glycosyl hydrolase 63 family.</text>
</comment>
<keyword evidence="2" id="KW-0378">Hydrolase</keyword>
<evidence type="ECO:0000256" key="2">
    <source>
        <dbReference type="ARBA" id="ARBA00022801"/>
    </source>
</evidence>
<reference evidence="6 7" key="1">
    <citation type="submission" date="2019-09" db="EMBL/GenBank/DDBJ databases">
        <title>Draft genome sequence of Ginsengibacter sp. BR5-29.</title>
        <authorList>
            <person name="Im W.-T."/>
        </authorList>
    </citation>
    <scope>NUCLEOTIDE SEQUENCE [LARGE SCALE GENOMIC DNA]</scope>
    <source>
        <strain evidence="6 7">BR5-29</strain>
    </source>
</reference>
<keyword evidence="3" id="KW-0326">Glycosidase</keyword>